<evidence type="ECO:0000313" key="1">
    <source>
        <dbReference type="EMBL" id="KAL0204064.1"/>
    </source>
</evidence>
<protein>
    <recommendedName>
        <fullName evidence="3">Nocturnin</fullName>
    </recommendedName>
</protein>
<proteinExistence type="predicted"/>
<feature type="non-terminal residue" evidence="1">
    <location>
        <position position="74"/>
    </location>
</feature>
<name>A0ABD0RZT0_CIRMR</name>
<dbReference type="Proteomes" id="UP001529510">
    <property type="component" value="Unassembled WGS sequence"/>
</dbReference>
<accession>A0ABD0RZT0</accession>
<reference evidence="1 2" key="1">
    <citation type="submission" date="2024-05" db="EMBL/GenBank/DDBJ databases">
        <title>Genome sequencing and assembly of Indian major carp, Cirrhinus mrigala (Hamilton, 1822).</title>
        <authorList>
            <person name="Mohindra V."/>
            <person name="Chowdhury L.M."/>
            <person name="Lal K."/>
            <person name="Jena J.K."/>
        </authorList>
    </citation>
    <scope>NUCLEOTIDE SEQUENCE [LARGE SCALE GENOMIC DNA]</scope>
    <source>
        <strain evidence="1">CM1030</strain>
        <tissue evidence="1">Blood</tissue>
    </source>
</reference>
<evidence type="ECO:0008006" key="3">
    <source>
        <dbReference type="Google" id="ProtNLM"/>
    </source>
</evidence>
<keyword evidence="2" id="KW-1185">Reference proteome</keyword>
<evidence type="ECO:0000313" key="2">
    <source>
        <dbReference type="Proteomes" id="UP001529510"/>
    </source>
</evidence>
<feature type="non-terminal residue" evidence="1">
    <location>
        <position position="1"/>
    </location>
</feature>
<dbReference type="AlphaFoldDB" id="A0ABD0RZT0"/>
<comment type="caution">
    <text evidence="1">The sequence shown here is derived from an EMBL/GenBank/DDBJ whole genome shotgun (WGS) entry which is preliminary data.</text>
</comment>
<sequence length="74" mass="8414">SLYSALAKTVSRPALPHPCDSNYNPDPADPLELLQECREVLRNRPAQLQRAFVQTGHGDPRQTFRVMQWNVLAQ</sequence>
<gene>
    <name evidence="1" type="ORF">M9458_002082</name>
</gene>
<dbReference type="EMBL" id="JAMKFB020000001">
    <property type="protein sequence ID" value="KAL0204064.1"/>
    <property type="molecule type" value="Genomic_DNA"/>
</dbReference>
<organism evidence="1 2">
    <name type="scientific">Cirrhinus mrigala</name>
    <name type="common">Mrigala</name>
    <dbReference type="NCBI Taxonomy" id="683832"/>
    <lineage>
        <taxon>Eukaryota</taxon>
        <taxon>Metazoa</taxon>
        <taxon>Chordata</taxon>
        <taxon>Craniata</taxon>
        <taxon>Vertebrata</taxon>
        <taxon>Euteleostomi</taxon>
        <taxon>Actinopterygii</taxon>
        <taxon>Neopterygii</taxon>
        <taxon>Teleostei</taxon>
        <taxon>Ostariophysi</taxon>
        <taxon>Cypriniformes</taxon>
        <taxon>Cyprinidae</taxon>
        <taxon>Labeoninae</taxon>
        <taxon>Labeonini</taxon>
        <taxon>Cirrhinus</taxon>
    </lineage>
</organism>